<dbReference type="AlphaFoldDB" id="A0A6C0CH12"/>
<evidence type="ECO:0008006" key="2">
    <source>
        <dbReference type="Google" id="ProtNLM"/>
    </source>
</evidence>
<evidence type="ECO:0000313" key="1">
    <source>
        <dbReference type="EMBL" id="QHT03462.1"/>
    </source>
</evidence>
<name>A0A6C0CH12_9ZZZZ</name>
<dbReference type="EMBL" id="MN739412">
    <property type="protein sequence ID" value="QHT03462.1"/>
    <property type="molecule type" value="Genomic_DNA"/>
</dbReference>
<protein>
    <recommendedName>
        <fullName evidence="2">F-box domain-containing protein</fullName>
    </recommendedName>
</protein>
<proteinExistence type="predicted"/>
<accession>A0A6C0CH12</accession>
<organism evidence="1">
    <name type="scientific">viral metagenome</name>
    <dbReference type="NCBI Taxonomy" id="1070528"/>
    <lineage>
        <taxon>unclassified sequences</taxon>
        <taxon>metagenomes</taxon>
        <taxon>organismal metagenomes</taxon>
    </lineage>
</organism>
<sequence>MDPVEKNIEAYVGANFESIPEDVLHALLATMDPASMIALCTANPKLKKACSMRQEAATLDLAAARYIAEEAPLAQPIRSLADQANLIKRGYCTTYSCGVLLRSRYTALKVGFGPKTGSSSTARTTNFSIKGMPPAQGTKVWITGRVTSTPDGKLESGNATAFESQEAAILYAFEGWGGYLHVSGKDGELEELELKLRNREIIGDRDTRMELIGKFVLEVTLP</sequence>
<reference evidence="1" key="1">
    <citation type="journal article" date="2020" name="Nature">
        <title>Giant virus diversity and host interactions through global metagenomics.</title>
        <authorList>
            <person name="Schulz F."/>
            <person name="Roux S."/>
            <person name="Paez-Espino D."/>
            <person name="Jungbluth S."/>
            <person name="Walsh D.A."/>
            <person name="Denef V.J."/>
            <person name="McMahon K.D."/>
            <person name="Konstantinidis K.T."/>
            <person name="Eloe-Fadrosh E.A."/>
            <person name="Kyrpides N.C."/>
            <person name="Woyke T."/>
        </authorList>
    </citation>
    <scope>NUCLEOTIDE SEQUENCE</scope>
    <source>
        <strain evidence="1">GVMAG-M-3300021079-18</strain>
    </source>
</reference>